<dbReference type="Pfam" id="PF08241">
    <property type="entry name" value="Methyltransf_11"/>
    <property type="match status" value="1"/>
</dbReference>
<dbReference type="InterPro" id="IPR029063">
    <property type="entry name" value="SAM-dependent_MTases_sf"/>
</dbReference>
<dbReference type="SUPFAM" id="SSF53335">
    <property type="entry name" value="S-adenosyl-L-methionine-dependent methyltransferases"/>
    <property type="match status" value="1"/>
</dbReference>
<sequence>MNALHFPLPFRTPHSPVITGPDNLFALPELEALLREELATLAVRAARQPAGRALLLQACAANRGLPVDTRHLGAIRGHVERDALRGDVACTTDALPWEDEAFQLVFAQHVGDVLPSSRALIDELARVLAPGGVLLWCGLNPWSPWLAWIHWQARRGLPVPRVMHADIVRMRLLKRQLAPAGTDYLGTCWPQRSKRSAIGRSALLSPLRGAWLIAATKQRAVLTPLRPRAARERVVIQPHLATPSRRACA</sequence>
<keyword evidence="3" id="KW-1185">Reference proteome</keyword>
<reference evidence="3" key="1">
    <citation type="journal article" date="2019" name="Int. J. Syst. Evol. Microbiol.">
        <title>The Global Catalogue of Microorganisms (GCM) 10K type strain sequencing project: providing services to taxonomists for standard genome sequencing and annotation.</title>
        <authorList>
            <consortium name="The Broad Institute Genomics Platform"/>
            <consortium name="The Broad Institute Genome Sequencing Center for Infectious Disease"/>
            <person name="Wu L."/>
            <person name="Ma J."/>
        </authorList>
    </citation>
    <scope>NUCLEOTIDE SEQUENCE [LARGE SCALE GENOMIC DNA]</scope>
    <source>
        <strain evidence="3">JCM 15421</strain>
    </source>
</reference>
<protein>
    <recommendedName>
        <fullName evidence="1">Methyltransferase type 11 domain-containing protein</fullName>
    </recommendedName>
</protein>
<dbReference type="Gene3D" id="3.40.50.150">
    <property type="entry name" value="Vaccinia Virus protein VP39"/>
    <property type="match status" value="1"/>
</dbReference>
<dbReference type="InterPro" id="IPR013216">
    <property type="entry name" value="Methyltransf_11"/>
</dbReference>
<gene>
    <name evidence="2" type="ORF">GCM10009105_29240</name>
</gene>
<dbReference type="CDD" id="cd02440">
    <property type="entry name" value="AdoMet_MTases"/>
    <property type="match status" value="1"/>
</dbReference>
<proteinExistence type="predicted"/>
<accession>A0ABP3TXS6</accession>
<name>A0ABP3TXS6_9GAMM</name>
<organism evidence="2 3">
    <name type="scientific">Dokdonella soli</name>
    <dbReference type="NCBI Taxonomy" id="529810"/>
    <lineage>
        <taxon>Bacteria</taxon>
        <taxon>Pseudomonadati</taxon>
        <taxon>Pseudomonadota</taxon>
        <taxon>Gammaproteobacteria</taxon>
        <taxon>Lysobacterales</taxon>
        <taxon>Rhodanobacteraceae</taxon>
        <taxon>Dokdonella</taxon>
    </lineage>
</organism>
<evidence type="ECO:0000313" key="3">
    <source>
        <dbReference type="Proteomes" id="UP001501523"/>
    </source>
</evidence>
<comment type="caution">
    <text evidence="2">The sequence shown here is derived from an EMBL/GenBank/DDBJ whole genome shotgun (WGS) entry which is preliminary data.</text>
</comment>
<evidence type="ECO:0000259" key="1">
    <source>
        <dbReference type="Pfam" id="PF08241"/>
    </source>
</evidence>
<dbReference type="Proteomes" id="UP001501523">
    <property type="component" value="Unassembled WGS sequence"/>
</dbReference>
<dbReference type="EMBL" id="BAAAEU010000024">
    <property type="protein sequence ID" value="GAA0720124.1"/>
    <property type="molecule type" value="Genomic_DNA"/>
</dbReference>
<feature type="domain" description="Methyltransferase type 11" evidence="1">
    <location>
        <begin position="88"/>
        <end position="135"/>
    </location>
</feature>
<evidence type="ECO:0000313" key="2">
    <source>
        <dbReference type="EMBL" id="GAA0720124.1"/>
    </source>
</evidence>
<dbReference type="RefSeq" id="WP_343792434.1">
    <property type="nucleotide sequence ID" value="NZ_BAAAEU010000024.1"/>
</dbReference>